<evidence type="ECO:0000313" key="3">
    <source>
        <dbReference type="EnsemblMetazoa" id="Aqu2.1.18599_001"/>
    </source>
</evidence>
<feature type="compositionally biased region" description="Acidic residues" evidence="1">
    <location>
        <begin position="597"/>
        <end position="623"/>
    </location>
</feature>
<accession>A0A1X7TTU3</accession>
<evidence type="ECO:0000256" key="1">
    <source>
        <dbReference type="SAM" id="MobiDB-lite"/>
    </source>
</evidence>
<feature type="region of interest" description="Disordered" evidence="1">
    <location>
        <begin position="589"/>
        <end position="623"/>
    </location>
</feature>
<dbReference type="Gene3D" id="2.60.200.20">
    <property type="match status" value="1"/>
</dbReference>
<reference evidence="3" key="1">
    <citation type="submission" date="2017-05" db="UniProtKB">
        <authorList>
            <consortium name="EnsemblMetazoa"/>
        </authorList>
    </citation>
    <scope>IDENTIFICATION</scope>
</reference>
<dbReference type="InterPro" id="IPR008984">
    <property type="entry name" value="SMAD_FHA_dom_sf"/>
</dbReference>
<dbReference type="InParanoid" id="A0A1X7TTU3"/>
<dbReference type="InterPro" id="IPR000253">
    <property type="entry name" value="FHA_dom"/>
</dbReference>
<dbReference type="AlphaFoldDB" id="A0A1X7TTU3"/>
<evidence type="ECO:0000259" key="2">
    <source>
        <dbReference type="Pfam" id="PF00498"/>
    </source>
</evidence>
<feature type="domain" description="FHA" evidence="2">
    <location>
        <begin position="15"/>
        <end position="118"/>
    </location>
</feature>
<proteinExistence type="predicted"/>
<dbReference type="EnsemblMetazoa" id="Aqu2.1.18599_001">
    <property type="protein sequence ID" value="Aqu2.1.18599_001"/>
    <property type="gene ID" value="Aqu2.1.18599"/>
</dbReference>
<dbReference type="OrthoDB" id="5982664at2759"/>
<name>A0A1X7TTU3_AMPQE</name>
<dbReference type="SUPFAM" id="SSF49879">
    <property type="entry name" value="SMAD/FHA domain"/>
    <property type="match status" value="1"/>
</dbReference>
<protein>
    <recommendedName>
        <fullName evidence="2">FHA domain-containing protein</fullName>
    </recommendedName>
</protein>
<sequence length="623" mass="70330">MKCLTSLKLGCVCWMGRRAASDIVTLHPSISSKHCSLSLEPTSAPPVAKDLADKDSKVKDGDSVAISSSRKLIGCTITDHSSNGTWVLKKKRRHLPQGALKLRRGRPTRINHGDIIYLLAPSHSDSSGYRYCLSNGPGKGEIVVCQLEKDVDERLGNDKTEIKNNTKDDVAVTNPNKRRLEFIDLTVETKSKMIRLEEEEKEDNEILLEDLEKCPLCLKDFPLSVLVEHVDNCTDNTSIEGGATHTTSEDNPDSEEIPIELSKCVYCADEYPLTELVLHVESCDKKKSTIDAYSHISPTSSQEPLERCMKCFQDFPLNKLIAHSSSCTGTILGTNDERFKDFVPSVYDVDALTLVVLTPIQQRAVNYVQEVSRKAAYEEYPSLCEKVIKLGYTPKDLQKVFHWVRSNAPIIIHINLDRVLSFLTKDTHYRNLFEIGTGGGSTDTTARRSWELKKVRLRTTFASMDTSSSSVKLSCCEHYGNVLNEYSDNELKAILDVATHRKLYLQSTMITHYKEVQVHGPVSLSENIDCIVVNARYRGNKTIESLLDKFIEKNNCNLIWMSSDESSTVGPTHSLASTAVHYVPHSEDYYDGTTRDYEEEDEYGSDEYDSDYEDYYDDYDDYY</sequence>
<dbReference type="CDD" id="cd00060">
    <property type="entry name" value="FHA"/>
    <property type="match status" value="1"/>
</dbReference>
<dbReference type="Pfam" id="PF00498">
    <property type="entry name" value="FHA"/>
    <property type="match status" value="1"/>
</dbReference>
<organism evidence="3">
    <name type="scientific">Amphimedon queenslandica</name>
    <name type="common">Sponge</name>
    <dbReference type="NCBI Taxonomy" id="400682"/>
    <lineage>
        <taxon>Eukaryota</taxon>
        <taxon>Metazoa</taxon>
        <taxon>Porifera</taxon>
        <taxon>Demospongiae</taxon>
        <taxon>Heteroscleromorpha</taxon>
        <taxon>Haplosclerida</taxon>
        <taxon>Niphatidae</taxon>
        <taxon>Amphimedon</taxon>
    </lineage>
</organism>